<feature type="transmembrane region" description="Helical" evidence="1">
    <location>
        <begin position="219"/>
        <end position="238"/>
    </location>
</feature>
<evidence type="ECO:0000313" key="3">
    <source>
        <dbReference type="Proteomes" id="UP000032803"/>
    </source>
</evidence>
<evidence type="ECO:0000256" key="1">
    <source>
        <dbReference type="SAM" id="Phobius"/>
    </source>
</evidence>
<feature type="transmembrane region" description="Helical" evidence="1">
    <location>
        <begin position="294"/>
        <end position="315"/>
    </location>
</feature>
<feature type="transmembrane region" description="Helical" evidence="1">
    <location>
        <begin position="137"/>
        <end position="160"/>
    </location>
</feature>
<feature type="transmembrane region" description="Helical" evidence="1">
    <location>
        <begin position="191"/>
        <end position="212"/>
    </location>
</feature>
<dbReference type="AlphaFoldDB" id="A0A0A8UP40"/>
<name>A0A0A8UP40_LEGHA</name>
<feature type="transmembrane region" description="Helical" evidence="1">
    <location>
        <begin position="44"/>
        <end position="65"/>
    </location>
</feature>
<dbReference type="Proteomes" id="UP000032803">
    <property type="component" value="Chromosome I"/>
</dbReference>
<accession>A0A0A8UP40</accession>
<dbReference type="OrthoDB" id="1675191at2"/>
<keyword evidence="1" id="KW-0812">Transmembrane</keyword>
<dbReference type="STRING" id="449.LHA_1475"/>
<gene>
    <name evidence="2" type="ORF">LHA_1475</name>
</gene>
<keyword evidence="3" id="KW-1185">Reference proteome</keyword>
<evidence type="ECO:0000313" key="2">
    <source>
        <dbReference type="EMBL" id="CEK10518.1"/>
    </source>
</evidence>
<reference evidence="3" key="1">
    <citation type="submission" date="2014-09" db="EMBL/GenBank/DDBJ databases">
        <authorList>
            <person name="Gomez-Valero L."/>
        </authorList>
    </citation>
    <scope>NUCLEOTIDE SEQUENCE [LARGE SCALE GENOMIC DNA]</scope>
    <source>
        <strain evidence="3">ATCC35250</strain>
    </source>
</reference>
<feature type="transmembrane region" description="Helical" evidence="1">
    <location>
        <begin position="71"/>
        <end position="89"/>
    </location>
</feature>
<protein>
    <submittedName>
        <fullName evidence="2">Membrane protein</fullName>
    </submittedName>
</protein>
<keyword evidence="1" id="KW-1133">Transmembrane helix</keyword>
<dbReference type="EMBL" id="LN681225">
    <property type="protein sequence ID" value="CEK10518.1"/>
    <property type="molecule type" value="Genomic_DNA"/>
</dbReference>
<proteinExistence type="predicted"/>
<dbReference type="KEGG" id="lha:LHA_1475"/>
<feature type="transmembrane region" description="Helical" evidence="1">
    <location>
        <begin position="96"/>
        <end position="117"/>
    </location>
</feature>
<organism evidence="2 3">
    <name type="scientific">Legionella hackeliae</name>
    <dbReference type="NCBI Taxonomy" id="449"/>
    <lineage>
        <taxon>Bacteria</taxon>
        <taxon>Pseudomonadati</taxon>
        <taxon>Pseudomonadota</taxon>
        <taxon>Gammaproteobacteria</taxon>
        <taxon>Legionellales</taxon>
        <taxon>Legionellaceae</taxon>
        <taxon>Legionella</taxon>
    </lineage>
</organism>
<dbReference type="RefSeq" id="WP_045105880.1">
    <property type="nucleotide sequence ID" value="NZ_LN681225.1"/>
</dbReference>
<dbReference type="HOGENOM" id="CLU_058682_0_0_6"/>
<keyword evidence="1" id="KW-0472">Membrane</keyword>
<dbReference type="PATRIC" id="fig|449.7.peg.692"/>
<feature type="transmembrane region" description="Helical" evidence="1">
    <location>
        <begin position="271"/>
        <end position="288"/>
    </location>
</feature>
<sequence length="345" mass="39489">MKISRNTLNKAVGAKIINAKQAEDLVEFIKKQPEETPNFNFTNVLYYFGGFIAIGAMTLFMNLGWEKFGGWGIFYLSLAYACVGLWLTHQFDKNNYFIPAGICATFVIALTPLAIYGFQVAMGWWPDNTTYQQFHSYSRWCWIFMELGTLIVGVILAWIYRYPFMTMPIAITLWYMSMDITDMLAGQYATFQLSAMISMYFGLVMILLAFWVDLRSRNTLDYAFWLYLFGVLAFWGGLTCQHSDSELSKFFYMCINLVMISIGVILMRKVFVIFGAIGCAFYLGYLASQVFKNSLLFPVALAAIGFLIIYLGTLWQKHEDSLTQKAQSILPAQLRELLQARSNES</sequence>
<feature type="transmembrane region" description="Helical" evidence="1">
    <location>
        <begin position="250"/>
        <end position="266"/>
    </location>
</feature>